<evidence type="ECO:0000313" key="2">
    <source>
        <dbReference type="Proteomes" id="UP000184096"/>
    </source>
</evidence>
<sequence length="101" mass="11984">MSRTDLKVVQLPSRICRLSVAAMDALLTLVRDWPAAFTTQPISREFDQAGVKRDRRWLEELRKREYVRNRPTRLLRPIRLRWIADGNEECRHLIIAETKLT</sequence>
<protein>
    <submittedName>
        <fullName evidence="1">Uncharacterized protein</fullName>
    </submittedName>
</protein>
<organism evidence="1 2">
    <name type="scientific">Bradyrhizobium erythrophlei</name>
    <dbReference type="NCBI Taxonomy" id="1437360"/>
    <lineage>
        <taxon>Bacteria</taxon>
        <taxon>Pseudomonadati</taxon>
        <taxon>Pseudomonadota</taxon>
        <taxon>Alphaproteobacteria</taxon>
        <taxon>Hyphomicrobiales</taxon>
        <taxon>Nitrobacteraceae</taxon>
        <taxon>Bradyrhizobium</taxon>
    </lineage>
</organism>
<keyword evidence="2" id="KW-1185">Reference proteome</keyword>
<gene>
    <name evidence="1" type="ORF">SAMN05444170_4353</name>
</gene>
<evidence type="ECO:0000313" key="1">
    <source>
        <dbReference type="EMBL" id="SHN80478.1"/>
    </source>
</evidence>
<dbReference type="Proteomes" id="UP000184096">
    <property type="component" value="Chromosome I"/>
</dbReference>
<accession>A0A1M7UC30</accession>
<name>A0A1M7UC30_9BRAD</name>
<proteinExistence type="predicted"/>
<dbReference type="AlphaFoldDB" id="A0A1M7UC30"/>
<dbReference type="EMBL" id="LT670849">
    <property type="protein sequence ID" value="SHN80478.1"/>
    <property type="molecule type" value="Genomic_DNA"/>
</dbReference>
<reference evidence="2" key="1">
    <citation type="submission" date="2016-11" db="EMBL/GenBank/DDBJ databases">
        <authorList>
            <person name="Varghese N."/>
            <person name="Submissions S."/>
        </authorList>
    </citation>
    <scope>NUCLEOTIDE SEQUENCE [LARGE SCALE GENOMIC DNA]</scope>
    <source>
        <strain evidence="2">GAS401</strain>
    </source>
</reference>